<dbReference type="EMBL" id="KL596620">
    <property type="protein sequence ID" value="KER34031.1"/>
    <property type="molecule type" value="Genomic_DNA"/>
</dbReference>
<protein>
    <recommendedName>
        <fullName evidence="1">Endonuclease/exonuclease/phosphatase domain-containing protein</fullName>
    </recommendedName>
</protein>
<dbReference type="OrthoDB" id="6158007at2759"/>
<dbReference type="Gene3D" id="3.60.10.10">
    <property type="entry name" value="Endonuclease/exonuclease/phosphatase"/>
    <property type="match status" value="1"/>
</dbReference>
<dbReference type="GeneID" id="20314406"/>
<name>A0A075A3T7_OPIVI</name>
<dbReference type="Proteomes" id="UP000054324">
    <property type="component" value="Unassembled WGS sequence"/>
</dbReference>
<evidence type="ECO:0000313" key="3">
    <source>
        <dbReference type="Proteomes" id="UP000054324"/>
    </source>
</evidence>
<evidence type="ECO:0000313" key="2">
    <source>
        <dbReference type="EMBL" id="KER34031.1"/>
    </source>
</evidence>
<dbReference type="STRING" id="6198.A0A075A3T7"/>
<dbReference type="CTD" id="20314406"/>
<dbReference type="SUPFAM" id="SSF56219">
    <property type="entry name" value="DNase I-like"/>
    <property type="match status" value="1"/>
</dbReference>
<accession>A0A075A3T7</accession>
<dbReference type="PANTHER" id="PTHR33395:SF22">
    <property type="entry name" value="REVERSE TRANSCRIPTASE DOMAIN-CONTAINING PROTEIN"/>
    <property type="match status" value="1"/>
</dbReference>
<dbReference type="KEGG" id="ovi:T265_00218"/>
<sequence>MNVRSLLPKRDDLRQWVSDVNPDILGVAETWLDLTVLDQEIKLPGYEHFRCDRQQRLHGGVLLYVKSDIRCRLQNTYLSNDCYCEQIWCEIITTKGNFHVGVLYRSPANISSDWITRAQNNLCAQNVLLMGDFNFPHWFIIPITVMRDKCIVVADCHGFIESAFGAFELQSHEFLVITGFESEVCKAYAKKLGLKLPVSINSEIGQNSLIATVLRGTLGLSSMDRSRSTSKQALLAEREILGVRLAAGVLRQTPRRRASTLFPTLCVVVRKEFSENPSRLAYNAHDKANETYGIR</sequence>
<dbReference type="InterPro" id="IPR036691">
    <property type="entry name" value="Endo/exonu/phosph_ase_sf"/>
</dbReference>
<dbReference type="RefSeq" id="XP_009162190.1">
    <property type="nucleotide sequence ID" value="XM_009163926.1"/>
</dbReference>
<dbReference type="Pfam" id="PF03372">
    <property type="entry name" value="Exo_endo_phos"/>
    <property type="match status" value="1"/>
</dbReference>
<organism evidence="2 3">
    <name type="scientific">Opisthorchis viverrini</name>
    <name type="common">Southeast Asian liver fluke</name>
    <dbReference type="NCBI Taxonomy" id="6198"/>
    <lineage>
        <taxon>Eukaryota</taxon>
        <taxon>Metazoa</taxon>
        <taxon>Spiralia</taxon>
        <taxon>Lophotrochozoa</taxon>
        <taxon>Platyhelminthes</taxon>
        <taxon>Trematoda</taxon>
        <taxon>Digenea</taxon>
        <taxon>Opisthorchiida</taxon>
        <taxon>Opisthorchiata</taxon>
        <taxon>Opisthorchiidae</taxon>
        <taxon>Opisthorchis</taxon>
    </lineage>
</organism>
<dbReference type="PANTHER" id="PTHR33395">
    <property type="entry name" value="TRANSCRIPTASE, PUTATIVE-RELATED-RELATED"/>
    <property type="match status" value="1"/>
</dbReference>
<dbReference type="InterPro" id="IPR005135">
    <property type="entry name" value="Endo/exonuclease/phosphatase"/>
</dbReference>
<dbReference type="GO" id="GO:0003824">
    <property type="term" value="F:catalytic activity"/>
    <property type="evidence" value="ECO:0007669"/>
    <property type="project" value="InterPro"/>
</dbReference>
<gene>
    <name evidence="2" type="ORF">T265_00218</name>
</gene>
<reference evidence="2 3" key="1">
    <citation type="submission" date="2013-11" db="EMBL/GenBank/DDBJ databases">
        <title>Opisthorchis viverrini - life in the bile duct.</title>
        <authorList>
            <person name="Young N.D."/>
            <person name="Nagarajan N."/>
            <person name="Lin S.J."/>
            <person name="Korhonen P.K."/>
            <person name="Jex A.R."/>
            <person name="Hall R.S."/>
            <person name="Safavi-Hemami H."/>
            <person name="Kaewkong W."/>
            <person name="Bertrand D."/>
            <person name="Gao S."/>
            <person name="Seet Q."/>
            <person name="Wongkham S."/>
            <person name="Teh B.T."/>
            <person name="Wongkham C."/>
            <person name="Intapan P.M."/>
            <person name="Maleewong W."/>
            <person name="Yang X."/>
            <person name="Hu M."/>
            <person name="Wang Z."/>
            <person name="Hofmann A."/>
            <person name="Sternberg P.W."/>
            <person name="Tan P."/>
            <person name="Wang J."/>
            <person name="Gasser R.B."/>
        </authorList>
    </citation>
    <scope>NUCLEOTIDE SEQUENCE [LARGE SCALE GENOMIC DNA]</scope>
</reference>
<proteinExistence type="predicted"/>
<keyword evidence="3" id="KW-1185">Reference proteome</keyword>
<dbReference type="AlphaFoldDB" id="A0A075A3T7"/>
<evidence type="ECO:0000259" key="1">
    <source>
        <dbReference type="Pfam" id="PF03372"/>
    </source>
</evidence>
<feature type="domain" description="Endonuclease/exonuclease/phosphatase" evidence="1">
    <location>
        <begin position="2"/>
        <end position="139"/>
    </location>
</feature>